<evidence type="ECO:0000313" key="2">
    <source>
        <dbReference type="Proteomes" id="UP000006591"/>
    </source>
</evidence>
<dbReference type="HOGENOM" id="CLU_3035720_0_0_1"/>
<dbReference type="Proteomes" id="UP000006591">
    <property type="component" value="Chromosome 3"/>
</dbReference>
<dbReference type="Gramene" id="ONIVA03G24540.2">
    <property type="protein sequence ID" value="ONIVA03G24540.2"/>
    <property type="gene ID" value="ONIVA03G24540"/>
</dbReference>
<keyword evidence="2" id="KW-1185">Reference proteome</keyword>
<organism evidence="1">
    <name type="scientific">Oryza nivara</name>
    <name type="common">Indian wild rice</name>
    <name type="synonym">Oryza sativa f. spontanea</name>
    <dbReference type="NCBI Taxonomy" id="4536"/>
    <lineage>
        <taxon>Eukaryota</taxon>
        <taxon>Viridiplantae</taxon>
        <taxon>Streptophyta</taxon>
        <taxon>Embryophyta</taxon>
        <taxon>Tracheophyta</taxon>
        <taxon>Spermatophyta</taxon>
        <taxon>Magnoliopsida</taxon>
        <taxon>Liliopsida</taxon>
        <taxon>Poales</taxon>
        <taxon>Poaceae</taxon>
        <taxon>BOP clade</taxon>
        <taxon>Oryzoideae</taxon>
        <taxon>Oryzeae</taxon>
        <taxon>Oryzinae</taxon>
        <taxon>Oryza</taxon>
    </lineage>
</organism>
<evidence type="ECO:0000313" key="1">
    <source>
        <dbReference type="EnsemblPlants" id="ONIVA03G24540.2"/>
    </source>
</evidence>
<protein>
    <submittedName>
        <fullName evidence="1">Uncharacterized protein</fullName>
    </submittedName>
</protein>
<sequence>MHPIQRSAASSARRRSMAWHLAFQSRSFVCARSMASCSRSMDLKRSRSRASSAAL</sequence>
<dbReference type="AlphaFoldDB" id="A0A0E0GPK1"/>
<proteinExistence type="predicted"/>
<reference evidence="1" key="1">
    <citation type="submission" date="2015-04" db="UniProtKB">
        <authorList>
            <consortium name="EnsemblPlants"/>
        </authorList>
    </citation>
    <scope>IDENTIFICATION</scope>
    <source>
        <strain evidence="1">SL10</strain>
    </source>
</reference>
<accession>A0A0E0GPK1</accession>
<reference evidence="1" key="2">
    <citation type="submission" date="2018-04" db="EMBL/GenBank/DDBJ databases">
        <title>OnivRS2 (Oryza nivara Reference Sequence Version 2).</title>
        <authorList>
            <person name="Zhang J."/>
            <person name="Kudrna D."/>
            <person name="Lee S."/>
            <person name="Talag J."/>
            <person name="Rajasekar S."/>
            <person name="Welchert J."/>
            <person name="Hsing Y.-I."/>
            <person name="Wing R.A."/>
        </authorList>
    </citation>
    <scope>NUCLEOTIDE SEQUENCE [LARGE SCALE GENOMIC DNA]</scope>
    <source>
        <strain evidence="1">SL10</strain>
    </source>
</reference>
<dbReference type="EnsemblPlants" id="ONIVA03G24540.2">
    <property type="protein sequence ID" value="ONIVA03G24540.2"/>
    <property type="gene ID" value="ONIVA03G24540"/>
</dbReference>
<name>A0A0E0GPK1_ORYNI</name>